<dbReference type="InterPro" id="IPR029061">
    <property type="entry name" value="THDP-binding"/>
</dbReference>
<dbReference type="STRING" id="419481.SAMN05216233_11667"/>
<feature type="domain" description="Transketolase-like pyrimidine-binding" evidence="1">
    <location>
        <begin position="1"/>
        <end position="166"/>
    </location>
</feature>
<dbReference type="PANTHER" id="PTHR43825:SF1">
    <property type="entry name" value="TRANSKETOLASE-LIKE PYRIMIDINE-BINDING DOMAIN-CONTAINING PROTEIN"/>
    <property type="match status" value="1"/>
</dbReference>
<gene>
    <name evidence="2" type="ORF">SAMN05216233_11667</name>
</gene>
<dbReference type="AlphaFoldDB" id="A0A1G5HXM9"/>
<reference evidence="2 3" key="1">
    <citation type="submission" date="2016-10" db="EMBL/GenBank/DDBJ databases">
        <authorList>
            <person name="de Groot N.N."/>
        </authorList>
    </citation>
    <scope>NUCLEOTIDE SEQUENCE [LARGE SCALE GENOMIC DNA]</scope>
    <source>
        <strain evidence="2 3">AA1</strain>
    </source>
</reference>
<keyword evidence="3" id="KW-1185">Reference proteome</keyword>
<dbReference type="SUPFAM" id="SSF52518">
    <property type="entry name" value="Thiamin diphosphate-binding fold (THDP-binding)"/>
    <property type="match status" value="1"/>
</dbReference>
<dbReference type="SMART" id="SM00861">
    <property type="entry name" value="Transket_pyr"/>
    <property type="match status" value="1"/>
</dbReference>
<sequence>MKLADYLGMELARRCDVDARIRVIDGDLADSNGAMHVAESKADRFIMGGIAEQNMVSMAAGMAECGLLPWVFSFSAFLCYRAYDQIRVSICQTGLPVVLVGSHAGGCLGRNGKTHQSLNDVCVMASLPNIDIWAPVSAAEIPYMVSEIAEQNRAAYIRLPREAEGGLAFSPGTVVWLTEPSDCVLLSYGYSTEIAMETHGLLADKGIDVGVLHICRLKPYPVEDIYEAIKYARELFIIEDHYSFGGLASLTRHLLDRVRISRVFAWPDGWTGGSGDTISLLEQAGLDPASICESIEEVL</sequence>
<dbReference type="Proteomes" id="UP000198870">
    <property type="component" value="Unassembled WGS sequence"/>
</dbReference>
<dbReference type="OrthoDB" id="9803371at2"/>
<dbReference type="InterPro" id="IPR033248">
    <property type="entry name" value="Transketolase_C"/>
</dbReference>
<protein>
    <submittedName>
        <fullName evidence="2">Transketolase</fullName>
    </submittedName>
</protein>
<dbReference type="EMBL" id="FMUX01000016">
    <property type="protein sequence ID" value="SCY68533.1"/>
    <property type="molecule type" value="Genomic_DNA"/>
</dbReference>
<dbReference type="SUPFAM" id="SSF52922">
    <property type="entry name" value="TK C-terminal domain-like"/>
    <property type="match status" value="1"/>
</dbReference>
<dbReference type="Gene3D" id="3.40.50.920">
    <property type="match status" value="1"/>
</dbReference>
<name>A0A1G5HXM9_9BACT</name>
<organism evidence="2 3">
    <name type="scientific">Desulfoluna spongiiphila</name>
    <dbReference type="NCBI Taxonomy" id="419481"/>
    <lineage>
        <taxon>Bacteria</taxon>
        <taxon>Pseudomonadati</taxon>
        <taxon>Thermodesulfobacteriota</taxon>
        <taxon>Desulfobacteria</taxon>
        <taxon>Desulfobacterales</taxon>
        <taxon>Desulfolunaceae</taxon>
        <taxon>Desulfoluna</taxon>
    </lineage>
</organism>
<evidence type="ECO:0000259" key="1">
    <source>
        <dbReference type="SMART" id="SM00861"/>
    </source>
</evidence>
<dbReference type="InterPro" id="IPR051157">
    <property type="entry name" value="PDH/Transketolase"/>
</dbReference>
<evidence type="ECO:0000313" key="3">
    <source>
        <dbReference type="Proteomes" id="UP000198870"/>
    </source>
</evidence>
<evidence type="ECO:0000313" key="2">
    <source>
        <dbReference type="EMBL" id="SCY68533.1"/>
    </source>
</evidence>
<dbReference type="Pfam" id="PF02780">
    <property type="entry name" value="Transketolase_C"/>
    <property type="match status" value="1"/>
</dbReference>
<dbReference type="Gene3D" id="3.40.50.970">
    <property type="match status" value="1"/>
</dbReference>
<proteinExistence type="predicted"/>
<dbReference type="CDD" id="cd07033">
    <property type="entry name" value="TPP_PYR_DXS_TK_like"/>
    <property type="match status" value="1"/>
</dbReference>
<dbReference type="InterPro" id="IPR009014">
    <property type="entry name" value="Transketo_C/PFOR_II"/>
</dbReference>
<dbReference type="InterPro" id="IPR005475">
    <property type="entry name" value="Transketolase-like_Pyr-bd"/>
</dbReference>
<accession>A0A1G5HXM9</accession>
<dbReference type="Pfam" id="PF02779">
    <property type="entry name" value="Transket_pyr"/>
    <property type="match status" value="1"/>
</dbReference>
<dbReference type="RefSeq" id="WP_092213031.1">
    <property type="nucleotide sequence ID" value="NZ_FMUX01000016.1"/>
</dbReference>
<dbReference type="PANTHER" id="PTHR43825">
    <property type="entry name" value="PYRUVATE DEHYDROGENASE E1 COMPONENT"/>
    <property type="match status" value="1"/>
</dbReference>